<dbReference type="GO" id="GO:0016020">
    <property type="term" value="C:membrane"/>
    <property type="evidence" value="ECO:0007669"/>
    <property type="project" value="UniProtKB-SubCell"/>
</dbReference>
<dbReference type="EMBL" id="HBGX01001447">
    <property type="protein sequence ID" value="CAD9551770.1"/>
    <property type="molecule type" value="Transcribed_RNA"/>
</dbReference>
<organism evidence="3">
    <name type="scientific">Cyanoptyche gloeocystis</name>
    <dbReference type="NCBI Taxonomy" id="77922"/>
    <lineage>
        <taxon>Eukaryota</taxon>
        <taxon>Glaucocystophyceae</taxon>
        <taxon>Glaucocystophyceae incertae sedis</taxon>
        <taxon>Cyanoptyche</taxon>
    </lineage>
</organism>
<dbReference type="AlphaFoldDB" id="A0A7S2JNW4"/>
<sequence>MAAFVGSAAGVLASAAPVSRHSSDASCSHSPAKLLCSRFAGQAVKAVSFVSGKTLFEKSSSFAVRCDSEDGALASLKKIKIPGIEADSFTPEAENLNGRLAMIGFAGLLLIELKTGVGLIHFTSDLLIKPALELIGFAYTVYFILQKVLMKDQREQLQATVNKFIARVKGDTSES</sequence>
<name>A0A7S2JNW4_9EUKA</name>
<reference evidence="3" key="1">
    <citation type="submission" date="2021-01" db="EMBL/GenBank/DDBJ databases">
        <authorList>
            <person name="Corre E."/>
            <person name="Pelletier E."/>
            <person name="Niang G."/>
            <person name="Scheremetjew M."/>
            <person name="Finn R."/>
            <person name="Kale V."/>
            <person name="Holt S."/>
            <person name="Cochrane G."/>
            <person name="Meng A."/>
            <person name="Brown T."/>
            <person name="Cohen L."/>
        </authorList>
    </citation>
    <scope>NUCLEOTIDE SEQUENCE</scope>
    <source>
        <strain evidence="3">SAG4.97</strain>
    </source>
</reference>
<accession>A0A7S2JNW4</accession>
<dbReference type="SUPFAM" id="SSF103511">
    <property type="entry name" value="Chlorophyll a-b binding protein"/>
    <property type="match status" value="1"/>
</dbReference>
<feature type="domain" description="Cyanobacterial aminoacyl-tRNA synthetase CAAD" evidence="2">
    <location>
        <begin position="95"/>
        <end position="170"/>
    </location>
</feature>
<evidence type="ECO:0000256" key="1">
    <source>
        <dbReference type="ARBA" id="ARBA00004141"/>
    </source>
</evidence>
<comment type="subcellular location">
    <subcellularLocation>
        <location evidence="1">Membrane</location>
        <topology evidence="1">Multi-pass membrane protein</topology>
    </subcellularLocation>
</comment>
<evidence type="ECO:0000259" key="2">
    <source>
        <dbReference type="Pfam" id="PF14159"/>
    </source>
</evidence>
<dbReference type="InterPro" id="IPR025564">
    <property type="entry name" value="CAAD_dom"/>
</dbReference>
<protein>
    <recommendedName>
        <fullName evidence="2">Cyanobacterial aminoacyl-tRNA synthetase CAAD domain-containing protein</fullName>
    </recommendedName>
</protein>
<gene>
    <name evidence="3" type="ORF">CGLO1086_LOCUS655</name>
</gene>
<dbReference type="Pfam" id="PF14159">
    <property type="entry name" value="CAAD"/>
    <property type="match status" value="1"/>
</dbReference>
<evidence type="ECO:0000313" key="3">
    <source>
        <dbReference type="EMBL" id="CAD9551770.1"/>
    </source>
</evidence>
<proteinExistence type="predicted"/>